<evidence type="ECO:0000256" key="7">
    <source>
        <dbReference type="ARBA" id="ARBA00022833"/>
    </source>
</evidence>
<dbReference type="SUPFAM" id="SSF48239">
    <property type="entry name" value="Terpenoid cyclases/Protein prenyltransferases"/>
    <property type="match status" value="1"/>
</dbReference>
<evidence type="ECO:0000256" key="3">
    <source>
        <dbReference type="ARBA" id="ARBA00022602"/>
    </source>
</evidence>
<feature type="region of interest" description="Disordered" evidence="8">
    <location>
        <begin position="106"/>
        <end position="129"/>
    </location>
</feature>
<dbReference type="Proteomes" id="UP000018144">
    <property type="component" value="Unassembled WGS sequence"/>
</dbReference>
<comment type="similarity">
    <text evidence="2">Belongs to the protein prenyltransferase subunit beta family.</text>
</comment>
<evidence type="ECO:0000256" key="2">
    <source>
        <dbReference type="ARBA" id="ARBA00010497"/>
    </source>
</evidence>
<keyword evidence="7" id="KW-0862">Zinc</keyword>
<protein>
    <submittedName>
        <fullName evidence="10">Similar to Geranylgeranyl transferase type-1 subunit beta acc. no. Q5EAD5</fullName>
    </submittedName>
</protein>
<dbReference type="Gene3D" id="1.50.10.20">
    <property type="match status" value="1"/>
</dbReference>
<name>U4L576_PYROM</name>
<evidence type="ECO:0000256" key="1">
    <source>
        <dbReference type="ARBA" id="ARBA00001947"/>
    </source>
</evidence>
<keyword evidence="5" id="KW-0479">Metal-binding</keyword>
<evidence type="ECO:0000256" key="6">
    <source>
        <dbReference type="ARBA" id="ARBA00022737"/>
    </source>
</evidence>
<dbReference type="eggNOG" id="KOG0367">
    <property type="taxonomic scope" value="Eukaryota"/>
</dbReference>
<dbReference type="InterPro" id="IPR008930">
    <property type="entry name" value="Terpenoid_cyclase/PrenylTrfase"/>
</dbReference>
<dbReference type="OMA" id="RWCLMRQ"/>
<dbReference type="PANTHER" id="PTHR11774">
    <property type="entry name" value="GERANYLGERANYL TRANSFERASE TYPE BETA SUBUNIT"/>
    <property type="match status" value="1"/>
</dbReference>
<organism evidence="10 11">
    <name type="scientific">Pyronema omphalodes (strain CBS 100304)</name>
    <name type="common">Pyronema confluens</name>
    <dbReference type="NCBI Taxonomy" id="1076935"/>
    <lineage>
        <taxon>Eukaryota</taxon>
        <taxon>Fungi</taxon>
        <taxon>Dikarya</taxon>
        <taxon>Ascomycota</taxon>
        <taxon>Pezizomycotina</taxon>
        <taxon>Pezizomycetes</taxon>
        <taxon>Pezizales</taxon>
        <taxon>Pyronemataceae</taxon>
        <taxon>Pyronema</taxon>
    </lineage>
</organism>
<evidence type="ECO:0000256" key="8">
    <source>
        <dbReference type="SAM" id="MobiDB-lite"/>
    </source>
</evidence>
<keyword evidence="4 10" id="KW-0808">Transferase</keyword>
<accession>U4L576</accession>
<reference evidence="10 11" key="1">
    <citation type="journal article" date="2013" name="PLoS Genet.">
        <title>The genome and development-dependent transcriptomes of Pyronema confluens: a window into fungal evolution.</title>
        <authorList>
            <person name="Traeger S."/>
            <person name="Altegoer F."/>
            <person name="Freitag M."/>
            <person name="Gabaldon T."/>
            <person name="Kempken F."/>
            <person name="Kumar A."/>
            <person name="Marcet-Houben M."/>
            <person name="Poggeler S."/>
            <person name="Stajich J.E."/>
            <person name="Nowrousian M."/>
        </authorList>
    </citation>
    <scope>NUCLEOTIDE SEQUENCE [LARGE SCALE GENOMIC DNA]</scope>
    <source>
        <strain evidence="11">CBS 100304</strain>
        <tissue evidence="10">Vegetative mycelium</tissue>
    </source>
</reference>
<dbReference type="OrthoDB" id="24893at2759"/>
<dbReference type="PANTHER" id="PTHR11774:SF4">
    <property type="entry name" value="GERANYLGERANYL TRANSFERASE TYPE-1 SUBUNIT BETA"/>
    <property type="match status" value="1"/>
</dbReference>
<dbReference type="STRING" id="1076935.U4L576"/>
<gene>
    <name evidence="10" type="ORF">PCON_11485</name>
</gene>
<evidence type="ECO:0000256" key="4">
    <source>
        <dbReference type="ARBA" id="ARBA00022679"/>
    </source>
</evidence>
<dbReference type="InterPro" id="IPR045089">
    <property type="entry name" value="PGGT1B-like"/>
</dbReference>
<keyword evidence="3" id="KW-0637">Prenyltransferase</keyword>
<keyword evidence="11" id="KW-1185">Reference proteome</keyword>
<keyword evidence="6" id="KW-0677">Repeat</keyword>
<dbReference type="Pfam" id="PF00432">
    <property type="entry name" value="Prenyltrans"/>
    <property type="match status" value="1"/>
</dbReference>
<evidence type="ECO:0000256" key="5">
    <source>
        <dbReference type="ARBA" id="ARBA00022723"/>
    </source>
</evidence>
<dbReference type="GO" id="GO:0046872">
    <property type="term" value="F:metal ion binding"/>
    <property type="evidence" value="ECO:0007669"/>
    <property type="project" value="UniProtKB-KW"/>
</dbReference>
<dbReference type="AlphaFoldDB" id="U4L576"/>
<dbReference type="GO" id="GO:0005953">
    <property type="term" value="C:CAAX-protein geranylgeranyltransferase complex"/>
    <property type="evidence" value="ECO:0007669"/>
    <property type="project" value="TreeGrafter"/>
</dbReference>
<evidence type="ECO:0000313" key="11">
    <source>
        <dbReference type="Proteomes" id="UP000018144"/>
    </source>
</evidence>
<comment type="cofactor">
    <cofactor evidence="1">
        <name>Zn(2+)</name>
        <dbReference type="ChEBI" id="CHEBI:29105"/>
    </cofactor>
</comment>
<dbReference type="EMBL" id="HF935653">
    <property type="protein sequence ID" value="CCX11891.1"/>
    <property type="molecule type" value="Genomic_DNA"/>
</dbReference>
<dbReference type="InterPro" id="IPR001330">
    <property type="entry name" value="Prenyltrans"/>
</dbReference>
<proteinExistence type="inferred from homology"/>
<dbReference type="GO" id="GO:0004662">
    <property type="term" value="F:CAAX-protein geranylgeranyltransferase activity"/>
    <property type="evidence" value="ECO:0007669"/>
    <property type="project" value="TreeGrafter"/>
</dbReference>
<feature type="domain" description="Prenyltransferase alpha-alpha toroid" evidence="9">
    <location>
        <begin position="33"/>
        <end position="418"/>
    </location>
</feature>
<sequence>MANPSEPTPLVTILPGPSAFSIDGPPYPPPETLNIPRHLKYWLRCTKTCLPEDYTPTDTNRMTLGCFSISALDLLGNLQTETTPQERAGWVDWLYMNQLPGGGFRGGPATNFSIPGAETEDKDDGNERGHKYDPVNLPACYFAIATLVALGDDLERLDRRGLLKVVNRLQREDGSFGECLIRENGQDKVTTGGDMRFVYMAAAVRWLLRGQEGMGCREVPDFEVEKLVGYIRSAQGYDGGVSDRELGESHAGMTYCAVAALSLLGHLEDGISNYDDLVRWLVQRQVPFEERHVMDDEEWADILATGTEAEKAAGVEINLGPDGKPIWGGFHGRCNKKADTCYSFWIGGTLSILKKLHLMDLNANRRFLLEKTRHIIGGFMKLPEDGGKPDILHSFLGLAALALMREEGLNRLDPALCISMQAKERLMALDWWKNGAL</sequence>
<evidence type="ECO:0000313" key="10">
    <source>
        <dbReference type="EMBL" id="CCX11891.1"/>
    </source>
</evidence>
<evidence type="ECO:0000259" key="9">
    <source>
        <dbReference type="Pfam" id="PF00432"/>
    </source>
</evidence>